<gene>
    <name evidence="1" type="ORF">BDA99DRAFT_516108</name>
</gene>
<accession>A0AAD5PC91</accession>
<keyword evidence="2" id="KW-1185">Reference proteome</keyword>
<reference evidence="1" key="2">
    <citation type="submission" date="2023-02" db="EMBL/GenBank/DDBJ databases">
        <authorList>
            <consortium name="DOE Joint Genome Institute"/>
            <person name="Mondo S.J."/>
            <person name="Chang Y."/>
            <person name="Wang Y."/>
            <person name="Ahrendt S."/>
            <person name="Andreopoulos W."/>
            <person name="Barry K."/>
            <person name="Beard J."/>
            <person name="Benny G.L."/>
            <person name="Blankenship S."/>
            <person name="Bonito G."/>
            <person name="Cuomo C."/>
            <person name="Desiro A."/>
            <person name="Gervers K.A."/>
            <person name="Hundley H."/>
            <person name="Kuo A."/>
            <person name="LaButti K."/>
            <person name="Lang B.F."/>
            <person name="Lipzen A."/>
            <person name="O'Donnell K."/>
            <person name="Pangilinan J."/>
            <person name="Reynolds N."/>
            <person name="Sandor L."/>
            <person name="Smith M.W."/>
            <person name="Tsang A."/>
            <person name="Grigoriev I.V."/>
            <person name="Stajich J.E."/>
            <person name="Spatafora J.W."/>
        </authorList>
    </citation>
    <scope>NUCLEOTIDE SEQUENCE</scope>
    <source>
        <strain evidence="1">RSA 2281</strain>
    </source>
</reference>
<proteinExistence type="predicted"/>
<evidence type="ECO:0000313" key="1">
    <source>
        <dbReference type="EMBL" id="KAI9257312.1"/>
    </source>
</evidence>
<name>A0AAD5PC91_9FUNG</name>
<evidence type="ECO:0000313" key="2">
    <source>
        <dbReference type="Proteomes" id="UP001209540"/>
    </source>
</evidence>
<feature type="non-terminal residue" evidence="1">
    <location>
        <position position="60"/>
    </location>
</feature>
<comment type="caution">
    <text evidence="1">The sequence shown here is derived from an EMBL/GenBank/DDBJ whole genome shotgun (WGS) entry which is preliminary data.</text>
</comment>
<dbReference type="EMBL" id="JAIXMP010000020">
    <property type="protein sequence ID" value="KAI9257312.1"/>
    <property type="molecule type" value="Genomic_DNA"/>
</dbReference>
<protein>
    <submittedName>
        <fullName evidence="1">Uncharacterized protein</fullName>
    </submittedName>
</protein>
<dbReference type="AlphaFoldDB" id="A0AAD5PC91"/>
<organism evidence="1 2">
    <name type="scientific">Phascolomyces articulosus</name>
    <dbReference type="NCBI Taxonomy" id="60185"/>
    <lineage>
        <taxon>Eukaryota</taxon>
        <taxon>Fungi</taxon>
        <taxon>Fungi incertae sedis</taxon>
        <taxon>Mucoromycota</taxon>
        <taxon>Mucoromycotina</taxon>
        <taxon>Mucoromycetes</taxon>
        <taxon>Mucorales</taxon>
        <taxon>Lichtheimiaceae</taxon>
        <taxon>Phascolomyces</taxon>
    </lineage>
</organism>
<dbReference type="Proteomes" id="UP001209540">
    <property type="component" value="Unassembled WGS sequence"/>
</dbReference>
<reference evidence="1" key="1">
    <citation type="journal article" date="2022" name="IScience">
        <title>Evolution of zygomycete secretomes and the origins of terrestrial fungal ecologies.</title>
        <authorList>
            <person name="Chang Y."/>
            <person name="Wang Y."/>
            <person name="Mondo S."/>
            <person name="Ahrendt S."/>
            <person name="Andreopoulos W."/>
            <person name="Barry K."/>
            <person name="Beard J."/>
            <person name="Benny G.L."/>
            <person name="Blankenship S."/>
            <person name="Bonito G."/>
            <person name="Cuomo C."/>
            <person name="Desiro A."/>
            <person name="Gervers K.A."/>
            <person name="Hundley H."/>
            <person name="Kuo A."/>
            <person name="LaButti K."/>
            <person name="Lang B.F."/>
            <person name="Lipzen A."/>
            <person name="O'Donnell K."/>
            <person name="Pangilinan J."/>
            <person name="Reynolds N."/>
            <person name="Sandor L."/>
            <person name="Smith M.E."/>
            <person name="Tsang A."/>
            <person name="Grigoriev I.V."/>
            <person name="Stajich J.E."/>
            <person name="Spatafora J.W."/>
        </authorList>
    </citation>
    <scope>NUCLEOTIDE SEQUENCE</scope>
    <source>
        <strain evidence="1">RSA 2281</strain>
    </source>
</reference>
<sequence length="60" mass="6933">MNPAFQELIKEAILIDEDIDHIRRKRQQISNRLLTLAKKRRNCAHPVRKRKGSAGSVVGR</sequence>